<evidence type="ECO:0000256" key="1">
    <source>
        <dbReference type="ARBA" id="ARBA00004613"/>
    </source>
</evidence>
<evidence type="ECO:0000256" key="3">
    <source>
        <dbReference type="ARBA" id="ARBA00022525"/>
    </source>
</evidence>
<comment type="similarity">
    <text evidence="2">Belongs to the nematode transthyretin-like family.</text>
</comment>
<evidence type="ECO:0000256" key="2">
    <source>
        <dbReference type="ARBA" id="ARBA00010112"/>
    </source>
</evidence>
<evidence type="ECO:0000313" key="5">
    <source>
        <dbReference type="EMBL" id="ETN85046.1"/>
    </source>
</evidence>
<dbReference type="Proteomes" id="UP000053676">
    <property type="component" value="Unassembled WGS sequence"/>
</dbReference>
<proteinExistence type="inferred from homology"/>
<comment type="subcellular location">
    <subcellularLocation>
        <location evidence="1">Secreted</location>
    </subcellularLocation>
</comment>
<dbReference type="OrthoDB" id="73919at2759"/>
<keyword evidence="3" id="KW-0964">Secreted</keyword>
<dbReference type="Pfam" id="PF01060">
    <property type="entry name" value="TTR-52"/>
    <property type="match status" value="2"/>
</dbReference>
<gene>
    <name evidence="5" type="ORF">NECAME_06593</name>
</gene>
<organism evidence="5 6">
    <name type="scientific">Necator americanus</name>
    <name type="common">Human hookworm</name>
    <dbReference type="NCBI Taxonomy" id="51031"/>
    <lineage>
        <taxon>Eukaryota</taxon>
        <taxon>Metazoa</taxon>
        <taxon>Ecdysozoa</taxon>
        <taxon>Nematoda</taxon>
        <taxon>Chromadorea</taxon>
        <taxon>Rhabditida</taxon>
        <taxon>Rhabditina</taxon>
        <taxon>Rhabditomorpha</taxon>
        <taxon>Strongyloidea</taxon>
        <taxon>Ancylostomatidae</taxon>
        <taxon>Bunostominae</taxon>
        <taxon>Necator</taxon>
    </lineage>
</organism>
<evidence type="ECO:0000256" key="4">
    <source>
        <dbReference type="ARBA" id="ARBA00022729"/>
    </source>
</evidence>
<sequence length="240" mass="26263">MPAAGVKVKLYEKESTFDVKLAESETNQNGEFVLSGSKTEITTIDPKLCYRKFGITIPDNYISAGTNPQQTFDIGTINLANQFTDDSCKLVNLTTIKAVTERMHILILLSLVSSSLALLGIGRTQSVAVSGRLICNGRPAAGVKVKLYEKETTFDVKMAEGTTNQNGEFMLSGSKTEISTIDPKVNVYHKCNYNGLCYRKFGITIPDNYVSSGKNPQKTYDIGTINLANRFTGETTDCLN</sequence>
<dbReference type="InterPro" id="IPR001534">
    <property type="entry name" value="Transthyretin-like"/>
</dbReference>
<keyword evidence="6" id="KW-1185">Reference proteome</keyword>
<keyword evidence="4" id="KW-0732">Signal</keyword>
<name>W2TVF2_NECAM</name>
<dbReference type="PANTHER" id="PTHR21700">
    <property type="entry name" value="TRANSTHYRETIN-LIKE FAMILY PROTEIN-RELATED"/>
    <property type="match status" value="1"/>
</dbReference>
<dbReference type="InterPro" id="IPR038479">
    <property type="entry name" value="Transthyretin-like_sf"/>
</dbReference>
<dbReference type="EMBL" id="KI657822">
    <property type="protein sequence ID" value="ETN85046.1"/>
    <property type="molecule type" value="Genomic_DNA"/>
</dbReference>
<dbReference type="KEGG" id="nai:NECAME_06593"/>
<dbReference type="GO" id="GO:0009986">
    <property type="term" value="C:cell surface"/>
    <property type="evidence" value="ECO:0007669"/>
    <property type="project" value="InterPro"/>
</dbReference>
<dbReference type="OMA" id="CTIGSSM"/>
<dbReference type="PANTHER" id="PTHR21700:SF31">
    <property type="entry name" value="TRANSTHYRETIN-RELATED FAMILY DOMAIN-RELATED"/>
    <property type="match status" value="1"/>
</dbReference>
<dbReference type="AlphaFoldDB" id="W2TVF2"/>
<dbReference type="GO" id="GO:0005576">
    <property type="term" value="C:extracellular region"/>
    <property type="evidence" value="ECO:0007669"/>
    <property type="project" value="UniProtKB-SubCell"/>
</dbReference>
<evidence type="ECO:0000313" key="6">
    <source>
        <dbReference type="Proteomes" id="UP000053676"/>
    </source>
</evidence>
<reference evidence="6" key="1">
    <citation type="journal article" date="2014" name="Nat. Genet.">
        <title>Genome of the human hookworm Necator americanus.</title>
        <authorList>
            <person name="Tang Y.T."/>
            <person name="Gao X."/>
            <person name="Rosa B.A."/>
            <person name="Abubucker S."/>
            <person name="Hallsworth-Pepin K."/>
            <person name="Martin J."/>
            <person name="Tyagi R."/>
            <person name="Heizer E."/>
            <person name="Zhang X."/>
            <person name="Bhonagiri-Palsikar V."/>
            <person name="Minx P."/>
            <person name="Warren W.C."/>
            <person name="Wang Q."/>
            <person name="Zhan B."/>
            <person name="Hotez P.J."/>
            <person name="Sternberg P.W."/>
            <person name="Dougall A."/>
            <person name="Gaze S.T."/>
            <person name="Mulvenna J."/>
            <person name="Sotillo J."/>
            <person name="Ranganathan S."/>
            <person name="Rabelo E.M."/>
            <person name="Wilson R.K."/>
            <person name="Felgner P.L."/>
            <person name="Bethony J."/>
            <person name="Hawdon J.M."/>
            <person name="Gasser R.B."/>
            <person name="Loukas A."/>
            <person name="Mitreva M."/>
        </authorList>
    </citation>
    <scope>NUCLEOTIDE SEQUENCE [LARGE SCALE GENOMIC DNA]</scope>
</reference>
<protein>
    <submittedName>
        <fullName evidence="5">Transthyretin-like family protein</fullName>
    </submittedName>
</protein>
<accession>W2TVF2</accession>
<dbReference type="Gene3D" id="2.60.40.3330">
    <property type="match status" value="2"/>
</dbReference>